<dbReference type="STRING" id="60137.SAMN04488041_103179"/>
<evidence type="ECO:0000313" key="3">
    <source>
        <dbReference type="EMBL" id="SDW76712.1"/>
    </source>
</evidence>
<dbReference type="InterPro" id="IPR055385">
    <property type="entry name" value="GpJ_HDII-ins2"/>
</dbReference>
<evidence type="ECO:0000256" key="1">
    <source>
        <dbReference type="SAM" id="Phobius"/>
    </source>
</evidence>
<dbReference type="AlphaFoldDB" id="A0A1H2W7T2"/>
<name>A0A1H2W7T2_9RHOB</name>
<dbReference type="EMBL" id="FNNB01000003">
    <property type="protein sequence ID" value="SDW76712.1"/>
    <property type="molecule type" value="Genomic_DNA"/>
</dbReference>
<reference evidence="4" key="1">
    <citation type="submission" date="2016-10" db="EMBL/GenBank/DDBJ databases">
        <authorList>
            <person name="Varghese N."/>
            <person name="Submissions S."/>
        </authorList>
    </citation>
    <scope>NUCLEOTIDE SEQUENCE [LARGE SCALE GENOMIC DNA]</scope>
    <source>
        <strain evidence="4">DSM 10014</strain>
    </source>
</reference>
<proteinExistence type="predicted"/>
<gene>
    <name evidence="3" type="ORF">SAMN04488041_103179</name>
</gene>
<sequence>MSASNVSVMAAPLFDPGMARVSLDVPPGLTIDEIVTRALPHARPAFGLLRVILVNDRGASVAEEKYWSRLRPTAGTQVVIRAIPGKNALRSVLLAVVSVAALAFAPAVAGFLGVTSKIGIALVGAGLSIVGQLLVNALIPVQTPDALEKKNVYRIEGWRNELRPGSPIPFAVGKHRYAPPFAAQTYTEVVGDDQYVRALFCFGYGPLRISDLRIGETSIEDFEDIDIEIREGRDGDGPLTLYPEQVLQENDGAELVRPLPRGVDGEVVAGPSIETPVIRFTSTNAARASVILGFPGGLFSIDDKGRLNGYSVSVRIRARLNGVGVWTDVVTLNLNAAKQESFLRQHTWTLPTRGRWQIEVTRLSEDNLSTQVSDKVVLSAVQSIRPEYPINLDKPVAFAAIRVRATYQLSGPLNAFNALIEREAQVRVDQQWALGYGRTPATAYLAALTGPQNPYPASNTEIDMDQIADWHDWCVSKGLKYDRVHDTQEALGEMLNAICAAGRATPRHDGIKWGVVIDRPETLVIDHINPRNSDQFEWSRSYFDAPDGMRITFLDETNDYVQAERIVPWPGHDGPVNLTEAIELPGKTDPNEIWVEARRRMYELQYRADSFSAMQSGRARVVTRGDLVMGSFDVLSRTLVAARVTHVSGNLVEIDEEVSVGENFGVRFRAFADREDVIGASTVRAIAAASEPSRALLLTGTGPLPSVGEAVHIGPIATESLALRVRGIEAAEDFQARILMVAAAPEIDTLTDAEEPPTWDGRVGAEVDLAAAVPAVPVFVSIASGVAGTGDPDGLEVILRPGTGSTAGVTEFELDHRLQGASTWATVIIPAASAGASLDVYSATDQVELRARALASTTPGDYTDIAPITVGGNDPAIPPALASDAVTVMGVLGYATLTISVPTAGAPSQIQIYRVPAGNPLDREAHAVGLPILVAAGSTVSYIDGDGTRTNLITDSAFNSGSAWTPGDGWTIAGGVATHVPGTAGTLSQALGMDAGKTYRTAFTVTDFVAGTVTPRLTGGTDVSGVAVGSAELVLDRLTAVSGNTAFAIDAASAFDGAIDDLIVFLETATCVDAGAWDYWVEPQNDENIAGPVSGPFETTIF</sequence>
<feature type="domain" description="Tip attachment protein J HDII-ins2" evidence="2">
    <location>
        <begin position="275"/>
        <end position="385"/>
    </location>
</feature>
<evidence type="ECO:0000313" key="4">
    <source>
        <dbReference type="Proteomes" id="UP000183076"/>
    </source>
</evidence>
<dbReference type="RefSeq" id="WP_083350879.1">
    <property type="nucleotide sequence ID" value="NZ_CP160849.1"/>
</dbReference>
<evidence type="ECO:0000259" key="2">
    <source>
        <dbReference type="Pfam" id="PF24801"/>
    </source>
</evidence>
<keyword evidence="1" id="KW-1133">Transmembrane helix</keyword>
<accession>A0A1H2W7T2</accession>
<dbReference type="Proteomes" id="UP000183076">
    <property type="component" value="Unassembled WGS sequence"/>
</dbReference>
<keyword evidence="1" id="KW-0472">Membrane</keyword>
<organism evidence="3 4">
    <name type="scientific">Sulfitobacter pontiacus</name>
    <dbReference type="NCBI Taxonomy" id="60137"/>
    <lineage>
        <taxon>Bacteria</taxon>
        <taxon>Pseudomonadati</taxon>
        <taxon>Pseudomonadota</taxon>
        <taxon>Alphaproteobacteria</taxon>
        <taxon>Rhodobacterales</taxon>
        <taxon>Roseobacteraceae</taxon>
        <taxon>Sulfitobacter</taxon>
    </lineage>
</organism>
<dbReference type="Pfam" id="PF24801">
    <property type="entry name" value="FNIII-A_GpJ"/>
    <property type="match status" value="1"/>
</dbReference>
<protein>
    <recommendedName>
        <fullName evidence="2">Tip attachment protein J HDII-ins2 domain-containing protein</fullName>
    </recommendedName>
</protein>
<keyword evidence="1" id="KW-0812">Transmembrane</keyword>
<dbReference type="GeneID" id="94021297"/>
<feature type="transmembrane region" description="Helical" evidence="1">
    <location>
        <begin position="118"/>
        <end position="139"/>
    </location>
</feature>
<feature type="transmembrane region" description="Helical" evidence="1">
    <location>
        <begin position="91"/>
        <end position="112"/>
    </location>
</feature>